<organism evidence="1 2">
    <name type="scientific">Flavobacterium urumqiense</name>
    <dbReference type="NCBI Taxonomy" id="935224"/>
    <lineage>
        <taxon>Bacteria</taxon>
        <taxon>Pseudomonadati</taxon>
        <taxon>Bacteroidota</taxon>
        <taxon>Flavobacteriia</taxon>
        <taxon>Flavobacteriales</taxon>
        <taxon>Flavobacteriaceae</taxon>
        <taxon>Flavobacterium</taxon>
    </lineage>
</organism>
<proteinExistence type="predicted"/>
<gene>
    <name evidence="1" type="ORF">SAMN04488130_102138</name>
</gene>
<name>A0A1H5U7M9_9FLAO</name>
<evidence type="ECO:0000313" key="2">
    <source>
        <dbReference type="Proteomes" id="UP000236737"/>
    </source>
</evidence>
<evidence type="ECO:0000313" key="1">
    <source>
        <dbReference type="EMBL" id="SEF70989.1"/>
    </source>
</evidence>
<accession>A0A1H5U7M9</accession>
<dbReference type="AlphaFoldDB" id="A0A1H5U7M9"/>
<reference evidence="2" key="1">
    <citation type="submission" date="2016-10" db="EMBL/GenBank/DDBJ databases">
        <authorList>
            <person name="Varghese N."/>
            <person name="Submissions S."/>
        </authorList>
    </citation>
    <scope>NUCLEOTIDE SEQUENCE [LARGE SCALE GENOMIC DNA]</scope>
    <source>
        <strain evidence="2">CGMCC 1.9230</strain>
    </source>
</reference>
<dbReference type="Proteomes" id="UP000236737">
    <property type="component" value="Unassembled WGS sequence"/>
</dbReference>
<sequence>MSCRNISSQKLFVYQEMRSKLTLENVDSIKSTSVRVDGCEINDNSIRCDFMLIAKEIEFYIELKGQDLEHALEQIKSTINRLSLNIKKGNKISYIICTRSPMSSSEIQNHKLDFRKKFNSKLEIKSSPFRDKY</sequence>
<keyword evidence="2" id="KW-1185">Reference proteome</keyword>
<protein>
    <submittedName>
        <fullName evidence="1">Repair protein Rad1/Rec1/Rad17</fullName>
    </submittedName>
</protein>
<dbReference type="EMBL" id="FNVP01000002">
    <property type="protein sequence ID" value="SEF70989.1"/>
    <property type="molecule type" value="Genomic_DNA"/>
</dbReference>